<dbReference type="Gene3D" id="1.25.40.390">
    <property type="match status" value="1"/>
</dbReference>
<dbReference type="InterPro" id="IPR041662">
    <property type="entry name" value="SusD-like_2"/>
</dbReference>
<accession>A0A1S1YXM7</accession>
<dbReference type="RefSeq" id="WP_044222371.1">
    <property type="nucleotide sequence ID" value="NZ_JRYR02000001.1"/>
</dbReference>
<dbReference type="AlphaFoldDB" id="A0A1S1YXM7"/>
<dbReference type="SUPFAM" id="SSF48452">
    <property type="entry name" value="TPR-like"/>
    <property type="match status" value="1"/>
</dbReference>
<keyword evidence="2" id="KW-1185">Reference proteome</keyword>
<sequence length="547" mass="61787">MKKYIKYIYAVVIAFTLTSCFKNFDELRENPNYPSHVEPESLFANVLFSSTGGGYGIQGQYFNLTAAGIWSQHFSKIQYLDEDWYEYRPSVMDEIWKRLYAGITNSGSTPNMAGLHDLELGLKAARERLAIAEETGDEGQKKDAQALIGAMQTTRAYIFLNLADAFGDIPYTEANQTMALGFEITNFQPVYDNQGDIYKDLLEELAEANDLLANNGKIDSGTDLIYGGSTTKWQRLANSLAARIYIRMSYTDQAFATQGLTALFGDGNRPVFESNSDDAELRYLGSQPYMHPFYFNRYIDNRDDFAVSKNTVDMLKENNDNRLYIYAQPTPDSDENDPKYVGQENGVPRDEMPVLSSVSRIGNLFRDQPSGKSFWMSYSELLFIKAEAAYRLGVPVGAYNTLVEQGIQASFEKHYSDIVDYNAPVIPENGVTVGTALEDAQIVIDKVNTSGKDPMTVIMEQKYLALYTNGPEAYAELRRTGLPRIYWVRGATQYEQGLPNRFPYPFSEQTTNYTNFSKASEGIDQTVYGKKVWFAEKSPEIDYIIKD</sequence>
<evidence type="ECO:0008006" key="3">
    <source>
        <dbReference type="Google" id="ProtNLM"/>
    </source>
</evidence>
<evidence type="ECO:0000313" key="2">
    <source>
        <dbReference type="Proteomes" id="UP000179797"/>
    </source>
</evidence>
<dbReference type="STRING" id="915059.NH26_04925"/>
<protein>
    <recommendedName>
        <fullName evidence="3">SusD/RagB family nutrient-binding outer membrane lipoprotein</fullName>
    </recommendedName>
</protein>
<dbReference type="Pfam" id="PF12771">
    <property type="entry name" value="SusD-like_2"/>
    <property type="match status" value="1"/>
</dbReference>
<dbReference type="OrthoDB" id="843771at2"/>
<gene>
    <name evidence="1" type="ORF">NH26_04925</name>
</gene>
<comment type="caution">
    <text evidence="1">The sequence shown here is derived from an EMBL/GenBank/DDBJ whole genome shotgun (WGS) entry which is preliminary data.</text>
</comment>
<dbReference type="InterPro" id="IPR011990">
    <property type="entry name" value="TPR-like_helical_dom_sf"/>
</dbReference>
<dbReference type="PROSITE" id="PS51257">
    <property type="entry name" value="PROKAR_LIPOPROTEIN"/>
    <property type="match status" value="1"/>
</dbReference>
<organism evidence="1 2">
    <name type="scientific">Flammeovirga pacifica</name>
    <dbReference type="NCBI Taxonomy" id="915059"/>
    <lineage>
        <taxon>Bacteria</taxon>
        <taxon>Pseudomonadati</taxon>
        <taxon>Bacteroidota</taxon>
        <taxon>Cytophagia</taxon>
        <taxon>Cytophagales</taxon>
        <taxon>Flammeovirgaceae</taxon>
        <taxon>Flammeovirga</taxon>
    </lineage>
</organism>
<dbReference type="Proteomes" id="UP000179797">
    <property type="component" value="Unassembled WGS sequence"/>
</dbReference>
<name>A0A1S1YXM7_FLAPC</name>
<proteinExistence type="predicted"/>
<evidence type="ECO:0000313" key="1">
    <source>
        <dbReference type="EMBL" id="OHX65740.1"/>
    </source>
</evidence>
<dbReference type="EMBL" id="JRYR02000001">
    <property type="protein sequence ID" value="OHX65740.1"/>
    <property type="molecule type" value="Genomic_DNA"/>
</dbReference>
<reference evidence="1 2" key="1">
    <citation type="journal article" date="2012" name="Int. J. Syst. Evol. Microbiol.">
        <title>Flammeovirga pacifica sp. nov., isolated from deep-sea sediment.</title>
        <authorList>
            <person name="Xu H."/>
            <person name="Fu Y."/>
            <person name="Yang N."/>
            <person name="Ding Z."/>
            <person name="Lai Q."/>
            <person name="Zeng R."/>
        </authorList>
    </citation>
    <scope>NUCLEOTIDE SEQUENCE [LARGE SCALE GENOMIC DNA]</scope>
    <source>
        <strain evidence="2">DSM 24597 / LMG 26175 / WPAGA1</strain>
    </source>
</reference>